<reference evidence="1" key="1">
    <citation type="submission" date="2019-05" db="EMBL/GenBank/DDBJ databases">
        <title>Metatranscriptomic reconstruction reveals RNA viruses with the potential to shape carbon cycling in soil.</title>
        <authorList>
            <person name="Starr E.P."/>
            <person name="Nuccio E."/>
            <person name="Pett-Ridge J."/>
            <person name="Banfield J.F."/>
            <person name="Firestone M.K."/>
        </authorList>
    </citation>
    <scope>NUCLEOTIDE SEQUENCE</scope>
    <source>
        <strain evidence="1">H4_Rhizo_43_scaffold_312</strain>
    </source>
</reference>
<evidence type="ECO:0008006" key="2">
    <source>
        <dbReference type="Google" id="ProtNLM"/>
    </source>
</evidence>
<proteinExistence type="predicted"/>
<gene>
    <name evidence="1" type="ORF">H4Rhizo43312_000001</name>
</gene>
<evidence type="ECO:0000313" key="1">
    <source>
        <dbReference type="EMBL" id="QDH89174.1"/>
    </source>
</evidence>
<dbReference type="EMBL" id="MN034665">
    <property type="protein sequence ID" value="QDH89174.1"/>
    <property type="molecule type" value="Genomic_RNA"/>
</dbReference>
<name>A0A514D6C9_9VIRU</name>
<sequence>MAITRNRVLPYEGSRSSVMVQTQTVPGQPSRTTVTRRLNSSAFTSLDGSQVTVSENHPLWRSRHSSRHLSDLGGEFSSKRRYVTGGNPGDVVMYGKQVDQDFSSTSANYAGPFLPLSPTDMQFPPFADSSDSDLRALGTTAIQMASPSRPAADVTTFIGEIFQDFPKELGHAFHELRSFGPTALAKAVSGEHLNVQFGWLPFINDVEKILNAIEKANALIRQYDRDSGRLVRRGWKFKPESSYDITPVTALGIGPWTSQFSNLWYSQIKDPLSQVMREHKVTRTRWFSGAFSYYCPPVDSSIYTTDGIARKVILAKKVLGARLTPDAVWNLIPWSWLVDWFANVGTLLQNVSNTIVDNQVLVYGYMMEHTVSSYTYTLVGPWFNRAGTPGPMPPSVTLVSETKRRIQATPYGFGLTYDGLSTMQKSILAALGITHHPH</sequence>
<protein>
    <recommendedName>
        <fullName evidence="2">Maturation</fullName>
    </recommendedName>
</protein>
<organism evidence="1">
    <name type="scientific">Leviviridae sp</name>
    <dbReference type="NCBI Taxonomy" id="2027243"/>
    <lineage>
        <taxon>Viruses</taxon>
        <taxon>Riboviria</taxon>
        <taxon>Orthornavirae</taxon>
        <taxon>Lenarviricota</taxon>
        <taxon>Leviviricetes</taxon>
        <taxon>Norzivirales</taxon>
        <taxon>Fiersviridae</taxon>
    </lineage>
</organism>
<accession>A0A514D6C9</accession>